<comment type="caution">
    <text evidence="2">The sequence shown here is derived from an EMBL/GenBank/DDBJ whole genome shotgun (WGS) entry which is preliminary data.</text>
</comment>
<feature type="domain" description="Methyltransferase" evidence="1">
    <location>
        <begin position="64"/>
        <end position="146"/>
    </location>
</feature>
<protein>
    <submittedName>
        <fullName evidence="2">Class I SAM-dependent methyltransferase</fullName>
    </submittedName>
</protein>
<evidence type="ECO:0000259" key="1">
    <source>
        <dbReference type="Pfam" id="PF13649"/>
    </source>
</evidence>
<dbReference type="InterPro" id="IPR041698">
    <property type="entry name" value="Methyltransf_25"/>
</dbReference>
<keyword evidence="2" id="KW-0489">Methyltransferase</keyword>
<sequence>MVTKKTKQPWPTKDVMNQIYDMKLWGGKDVDFYSGFGSHNPDIVNPYLDYVISFLKSQKKPLVVCDLGCGDFNIGKHLIKYSEKYIAVDIAEKLIDRNKTLFKATNLEFLCLDISKDKLPLGDCVILRQVLQHLSNTEIQRIVKKLEHYKYIILTEHIPIEDFIPNKNIISGQGIRIKQNSGVNLLKPPFNLRVKHHKLLVENILENGKGKIVTTLYEI</sequence>
<proteinExistence type="predicted"/>
<dbReference type="Proteomes" id="UP001501692">
    <property type="component" value="Unassembled WGS sequence"/>
</dbReference>
<dbReference type="GO" id="GO:0032259">
    <property type="term" value="P:methylation"/>
    <property type="evidence" value="ECO:0007669"/>
    <property type="project" value="UniProtKB-KW"/>
</dbReference>
<dbReference type="Gene3D" id="3.40.50.150">
    <property type="entry name" value="Vaccinia Virus protein VP39"/>
    <property type="match status" value="1"/>
</dbReference>
<evidence type="ECO:0000313" key="3">
    <source>
        <dbReference type="Proteomes" id="UP001501692"/>
    </source>
</evidence>
<accession>A0ABP9H2E8</accession>
<dbReference type="Pfam" id="PF13649">
    <property type="entry name" value="Methyltransf_25"/>
    <property type="match status" value="1"/>
</dbReference>
<organism evidence="2 3">
    <name type="scientific">Algibacter aquimarinus</name>
    <dbReference type="NCBI Taxonomy" id="1136748"/>
    <lineage>
        <taxon>Bacteria</taxon>
        <taxon>Pseudomonadati</taxon>
        <taxon>Bacteroidota</taxon>
        <taxon>Flavobacteriia</taxon>
        <taxon>Flavobacteriales</taxon>
        <taxon>Flavobacteriaceae</taxon>
        <taxon>Algibacter</taxon>
    </lineage>
</organism>
<keyword evidence="3" id="KW-1185">Reference proteome</keyword>
<dbReference type="SUPFAM" id="SSF53335">
    <property type="entry name" value="S-adenosyl-L-methionine-dependent methyltransferases"/>
    <property type="match status" value="1"/>
</dbReference>
<keyword evidence="2" id="KW-0808">Transferase</keyword>
<reference evidence="3" key="1">
    <citation type="journal article" date="2019" name="Int. J. Syst. Evol. Microbiol.">
        <title>The Global Catalogue of Microorganisms (GCM) 10K type strain sequencing project: providing services to taxonomists for standard genome sequencing and annotation.</title>
        <authorList>
            <consortium name="The Broad Institute Genomics Platform"/>
            <consortium name="The Broad Institute Genome Sequencing Center for Infectious Disease"/>
            <person name="Wu L."/>
            <person name="Ma J."/>
        </authorList>
    </citation>
    <scope>NUCLEOTIDE SEQUENCE [LARGE SCALE GENOMIC DNA]</scope>
    <source>
        <strain evidence="3">JCM 18287</strain>
    </source>
</reference>
<dbReference type="EMBL" id="BAABJK010000003">
    <property type="protein sequence ID" value="GAA4959789.1"/>
    <property type="molecule type" value="Genomic_DNA"/>
</dbReference>
<dbReference type="GO" id="GO:0008168">
    <property type="term" value="F:methyltransferase activity"/>
    <property type="evidence" value="ECO:0007669"/>
    <property type="project" value="UniProtKB-KW"/>
</dbReference>
<name>A0ABP9H2E8_9FLAO</name>
<evidence type="ECO:0000313" key="2">
    <source>
        <dbReference type="EMBL" id="GAA4959789.1"/>
    </source>
</evidence>
<dbReference type="InterPro" id="IPR029063">
    <property type="entry name" value="SAM-dependent_MTases_sf"/>
</dbReference>
<gene>
    <name evidence="2" type="ORF">GCM10023315_04280</name>
</gene>
<dbReference type="RefSeq" id="WP_345164065.1">
    <property type="nucleotide sequence ID" value="NZ_BAABJK010000003.1"/>
</dbReference>